<reference evidence="1" key="1">
    <citation type="submission" date="2013-08" db="EMBL/GenBank/DDBJ databases">
        <title>Gene expansion shapes genome architecture in the human pathogen Lichtheimia corymbifera: an evolutionary genomics analysis in the ancient terrestrial Mucorales (Mucoromycotina).</title>
        <authorList>
            <person name="Schwartze V.U."/>
            <person name="Winter S."/>
            <person name="Shelest E."/>
            <person name="Marcet-Houben M."/>
            <person name="Horn F."/>
            <person name="Wehner S."/>
            <person name="Hoffmann K."/>
            <person name="Riege K."/>
            <person name="Sammeth M."/>
            <person name="Nowrousian M."/>
            <person name="Valiante V."/>
            <person name="Linde J."/>
            <person name="Jacobsen I.D."/>
            <person name="Marz M."/>
            <person name="Brakhage A.A."/>
            <person name="Gabaldon T."/>
            <person name="Bocker S."/>
            <person name="Voigt K."/>
        </authorList>
    </citation>
    <scope>NUCLEOTIDE SEQUENCE [LARGE SCALE GENOMIC DNA]</scope>
    <source>
        <strain evidence="1">FSU 9682</strain>
    </source>
</reference>
<dbReference type="OrthoDB" id="2235549at2759"/>
<proteinExistence type="predicted"/>
<organism evidence="1 2">
    <name type="scientific">Lichtheimia corymbifera JMRC:FSU:9682</name>
    <dbReference type="NCBI Taxonomy" id="1263082"/>
    <lineage>
        <taxon>Eukaryota</taxon>
        <taxon>Fungi</taxon>
        <taxon>Fungi incertae sedis</taxon>
        <taxon>Mucoromycota</taxon>
        <taxon>Mucoromycotina</taxon>
        <taxon>Mucoromycetes</taxon>
        <taxon>Mucorales</taxon>
        <taxon>Lichtheimiaceae</taxon>
        <taxon>Lichtheimia</taxon>
    </lineage>
</organism>
<keyword evidence="2" id="KW-1185">Reference proteome</keyword>
<sequence>MIASRTASFLVVPVTTAAGYATYVRTTAQPTPAYSHIMTQQGTDSQGRKEWHKVNNGIGLVDVGRSGGGL</sequence>
<dbReference type="VEuPathDB" id="FungiDB:LCOR_02246.1"/>
<accession>A0A068RK73</accession>
<name>A0A068RK73_9FUNG</name>
<gene>
    <name evidence="1" type="ORF">LCOR_02246.1</name>
</gene>
<evidence type="ECO:0000313" key="1">
    <source>
        <dbReference type="EMBL" id="CDH50533.1"/>
    </source>
</evidence>
<evidence type="ECO:0000313" key="2">
    <source>
        <dbReference type="Proteomes" id="UP000027586"/>
    </source>
</evidence>
<dbReference type="Proteomes" id="UP000027586">
    <property type="component" value="Unassembled WGS sequence"/>
</dbReference>
<comment type="caution">
    <text evidence="1">The sequence shown here is derived from an EMBL/GenBank/DDBJ whole genome shotgun (WGS) entry which is preliminary data.</text>
</comment>
<dbReference type="AlphaFoldDB" id="A0A068RK73"/>
<dbReference type="EMBL" id="CBTN010000007">
    <property type="protein sequence ID" value="CDH50533.1"/>
    <property type="molecule type" value="Genomic_DNA"/>
</dbReference>
<protein>
    <submittedName>
        <fullName evidence="1">Uncharacterized protein</fullName>
    </submittedName>
</protein>